<gene>
    <name evidence="7" type="primary">BHLH162</name>
    <name evidence="7" type="ORF">SDJN03_27155</name>
</gene>
<dbReference type="InterPro" id="IPR015660">
    <property type="entry name" value="MASH1/Ascl1a-like"/>
</dbReference>
<feature type="coiled-coil region" evidence="5">
    <location>
        <begin position="68"/>
        <end position="105"/>
    </location>
</feature>
<evidence type="ECO:0000256" key="5">
    <source>
        <dbReference type="SAM" id="Coils"/>
    </source>
</evidence>
<dbReference type="PANTHER" id="PTHR13935:SF90">
    <property type="entry name" value="TRANSCRIPTION FACTOR BHLH162"/>
    <property type="match status" value="1"/>
</dbReference>
<evidence type="ECO:0000259" key="6">
    <source>
        <dbReference type="PROSITE" id="PS50888"/>
    </source>
</evidence>
<comment type="subcellular location">
    <subcellularLocation>
        <location evidence="1">Nucleus</location>
    </subcellularLocation>
</comment>
<reference evidence="7 8" key="1">
    <citation type="journal article" date="2021" name="Hortic Res">
        <title>The domestication of Cucurbita argyrosperma as revealed by the genome of its wild relative.</title>
        <authorList>
            <person name="Barrera-Redondo J."/>
            <person name="Sanchez-de la Vega G."/>
            <person name="Aguirre-Liguori J.A."/>
            <person name="Castellanos-Morales G."/>
            <person name="Gutierrez-Guerrero Y.T."/>
            <person name="Aguirre-Dugua X."/>
            <person name="Aguirre-Planter E."/>
            <person name="Tenaillon M.I."/>
            <person name="Lira-Saade R."/>
            <person name="Eguiarte L.E."/>
        </authorList>
    </citation>
    <scope>NUCLEOTIDE SEQUENCE [LARGE SCALE GENOMIC DNA]</scope>
    <source>
        <strain evidence="7">JBR-2021</strain>
    </source>
</reference>
<proteinExistence type="predicted"/>
<keyword evidence="3" id="KW-0804">Transcription</keyword>
<dbReference type="GO" id="GO:0046983">
    <property type="term" value="F:protein dimerization activity"/>
    <property type="evidence" value="ECO:0007669"/>
    <property type="project" value="InterPro"/>
</dbReference>
<comment type="caution">
    <text evidence="7">The sequence shown here is derived from an EMBL/GenBank/DDBJ whole genome shotgun (WGS) entry which is preliminary data.</text>
</comment>
<evidence type="ECO:0000256" key="1">
    <source>
        <dbReference type="ARBA" id="ARBA00004123"/>
    </source>
</evidence>
<keyword evidence="2" id="KW-0805">Transcription regulation</keyword>
<dbReference type="AlphaFoldDB" id="A0AAV6M0X4"/>
<keyword evidence="5" id="KW-0175">Coiled coil</keyword>
<dbReference type="PROSITE" id="PS50888">
    <property type="entry name" value="BHLH"/>
    <property type="match status" value="1"/>
</dbReference>
<dbReference type="GO" id="GO:0090575">
    <property type="term" value="C:RNA polymerase II transcription regulator complex"/>
    <property type="evidence" value="ECO:0007669"/>
    <property type="project" value="TreeGrafter"/>
</dbReference>
<organism evidence="7 8">
    <name type="scientific">Cucurbita argyrosperma subsp. sororia</name>
    <dbReference type="NCBI Taxonomy" id="37648"/>
    <lineage>
        <taxon>Eukaryota</taxon>
        <taxon>Viridiplantae</taxon>
        <taxon>Streptophyta</taxon>
        <taxon>Embryophyta</taxon>
        <taxon>Tracheophyta</taxon>
        <taxon>Spermatophyta</taxon>
        <taxon>Magnoliopsida</taxon>
        <taxon>eudicotyledons</taxon>
        <taxon>Gunneridae</taxon>
        <taxon>Pentapetalae</taxon>
        <taxon>rosids</taxon>
        <taxon>fabids</taxon>
        <taxon>Cucurbitales</taxon>
        <taxon>Cucurbitaceae</taxon>
        <taxon>Cucurbiteae</taxon>
        <taxon>Cucurbita</taxon>
    </lineage>
</organism>
<feature type="domain" description="BHLH" evidence="6">
    <location>
        <begin position="32"/>
        <end position="85"/>
    </location>
</feature>
<dbReference type="SMART" id="SM00353">
    <property type="entry name" value="HLH"/>
    <property type="match status" value="1"/>
</dbReference>
<dbReference type="GO" id="GO:0000981">
    <property type="term" value="F:DNA-binding transcription factor activity, RNA polymerase II-specific"/>
    <property type="evidence" value="ECO:0007669"/>
    <property type="project" value="TreeGrafter"/>
</dbReference>
<dbReference type="Proteomes" id="UP000685013">
    <property type="component" value="Chromosome 18"/>
</dbReference>
<evidence type="ECO:0000256" key="3">
    <source>
        <dbReference type="ARBA" id="ARBA00023163"/>
    </source>
</evidence>
<dbReference type="GO" id="GO:0000977">
    <property type="term" value="F:RNA polymerase II transcription regulatory region sequence-specific DNA binding"/>
    <property type="evidence" value="ECO:0007669"/>
    <property type="project" value="TreeGrafter"/>
</dbReference>
<evidence type="ECO:0000256" key="2">
    <source>
        <dbReference type="ARBA" id="ARBA00023015"/>
    </source>
</evidence>
<evidence type="ECO:0000313" key="8">
    <source>
        <dbReference type="Proteomes" id="UP000685013"/>
    </source>
</evidence>
<keyword evidence="8" id="KW-1185">Reference proteome</keyword>
<dbReference type="InterPro" id="IPR011598">
    <property type="entry name" value="bHLH_dom"/>
</dbReference>
<sequence length="210" mass="24052">MLLLQPPFLLVHELKVFELPTMANNFIHCPSSAKIDRKLIERNRRAEMKALFSRLHSLVPNQSSTEAETTLLDQLENATNYIKQLKENVEKLKEKKEKLMKLGEESARSSEIKARLLVQVEAHQVGSSLEFLLTTGSDYHLVLKQVLQLLQENGTQIVYINHSTVKDRVFHKIIAEMVGEGTTSESIEGERICETVKKFVSQYKDVQYNV</sequence>
<evidence type="ECO:0000313" key="7">
    <source>
        <dbReference type="EMBL" id="KAG6573268.1"/>
    </source>
</evidence>
<protein>
    <submittedName>
        <fullName evidence="7">Transcription factor basic helix-loop-helix 162</fullName>
    </submittedName>
</protein>
<name>A0AAV6M0X4_9ROSI</name>
<accession>A0AAV6M0X4</accession>
<evidence type="ECO:0000256" key="4">
    <source>
        <dbReference type="ARBA" id="ARBA00023242"/>
    </source>
</evidence>
<feature type="non-terminal residue" evidence="7">
    <location>
        <position position="1"/>
    </location>
</feature>
<dbReference type="PANTHER" id="PTHR13935">
    <property type="entry name" value="ACHAETE-SCUTE TRANSCRIPTION FACTOR-RELATED"/>
    <property type="match status" value="1"/>
</dbReference>
<keyword evidence="4" id="KW-0539">Nucleus</keyword>
<dbReference type="Pfam" id="PF00010">
    <property type="entry name" value="HLH"/>
    <property type="match status" value="1"/>
</dbReference>
<dbReference type="EMBL" id="JAGKQH010000018">
    <property type="protein sequence ID" value="KAG6573268.1"/>
    <property type="molecule type" value="Genomic_DNA"/>
</dbReference>